<keyword evidence="4 7" id="KW-0812">Transmembrane</keyword>
<comment type="caution">
    <text evidence="9">The sequence shown here is derived from an EMBL/GenBank/DDBJ whole genome shotgun (WGS) entry which is preliminary data.</text>
</comment>
<proteinExistence type="inferred from homology"/>
<dbReference type="NCBIfam" id="TIGR00786">
    <property type="entry name" value="dctM"/>
    <property type="match status" value="1"/>
</dbReference>
<dbReference type="Pfam" id="PF06808">
    <property type="entry name" value="DctM"/>
    <property type="match status" value="1"/>
</dbReference>
<reference evidence="9" key="2">
    <citation type="submission" date="2020-09" db="EMBL/GenBank/DDBJ databases">
        <authorList>
            <person name="Sun Q."/>
            <person name="Kim S."/>
        </authorList>
    </citation>
    <scope>NUCLEOTIDE SEQUENCE</scope>
    <source>
        <strain evidence="9">KCTC 42651</strain>
    </source>
</reference>
<dbReference type="PANTHER" id="PTHR33362">
    <property type="entry name" value="SIALIC ACID TRAP TRANSPORTER PERMEASE PROTEIN SIAT-RELATED"/>
    <property type="match status" value="1"/>
</dbReference>
<protein>
    <recommendedName>
        <fullName evidence="7">TRAP transporter large permease protein</fullName>
    </recommendedName>
</protein>
<dbReference type="InterPro" id="IPR010656">
    <property type="entry name" value="DctM"/>
</dbReference>
<feature type="transmembrane region" description="Helical" evidence="7">
    <location>
        <begin position="162"/>
        <end position="181"/>
    </location>
</feature>
<comment type="function">
    <text evidence="7">Part of the tripartite ATP-independent periplasmic (TRAP) transport system.</text>
</comment>
<dbReference type="PANTHER" id="PTHR33362:SF7">
    <property type="entry name" value="SLL1103 PROTEIN"/>
    <property type="match status" value="1"/>
</dbReference>
<dbReference type="AlphaFoldDB" id="A0A919CQB8"/>
<dbReference type="GO" id="GO:0005886">
    <property type="term" value="C:plasma membrane"/>
    <property type="evidence" value="ECO:0007669"/>
    <property type="project" value="UniProtKB-SubCell"/>
</dbReference>
<feature type="transmembrane region" description="Helical" evidence="7">
    <location>
        <begin position="235"/>
        <end position="255"/>
    </location>
</feature>
<keyword evidence="6 7" id="KW-0472">Membrane</keyword>
<evidence type="ECO:0000259" key="8">
    <source>
        <dbReference type="Pfam" id="PF06808"/>
    </source>
</evidence>
<keyword evidence="10" id="KW-1185">Reference proteome</keyword>
<evidence type="ECO:0000256" key="2">
    <source>
        <dbReference type="ARBA" id="ARBA00022475"/>
    </source>
</evidence>
<comment type="similarity">
    <text evidence="7">Belongs to the TRAP transporter large permease family.</text>
</comment>
<sequence>MLDMVAAYAALAIEWKTFLFFGLLFLFILLGVPLTFVLGGLSVIFIFVEFQANPASDGLYLVASKIWDLMETSALIAIPLYVFMAMVLERSGVAHALYRMMHLWWGGLRGGLAIGTVLICTIFAAMSGISGAAVVTMGTIALPQMLSRGYDARLALGAINSGGGWGILIPPSILMVLYALITEVSVGKLFAAGVGPGLLLFVLVSFYIGIRCWVQPKLGPSLPADDRGSWSEKFAALRSVLLPIMIIVMVLGAIFTGLATVTEAAAVGVLGALVASAVNRKLDVQLVREASIRTFRLTTLIAWIVFAAHAYSTAYTAMGAEGFITGLTEQIPGGAWGALLFMMAVLFFLGMVLDPVGIMLITLPVFLPLVNAHGFDPVWFGILFVVMMEISYMTPPFGFNLFYLRSVTQADPSMRHLTMKDIYWSVGPYTVVELFGLFLIVLFPSIALWLPDLLFSGK</sequence>
<evidence type="ECO:0000313" key="10">
    <source>
        <dbReference type="Proteomes" id="UP000630353"/>
    </source>
</evidence>
<feature type="transmembrane region" description="Helical" evidence="7">
    <location>
        <begin position="300"/>
        <end position="318"/>
    </location>
</feature>
<feature type="transmembrane region" description="Helical" evidence="7">
    <location>
        <begin position="108"/>
        <end position="141"/>
    </location>
</feature>
<comment type="subcellular location">
    <subcellularLocation>
        <location evidence="1 7">Cell inner membrane</location>
        <topology evidence="1 7">Multi-pass membrane protein</topology>
    </subcellularLocation>
</comment>
<dbReference type="EMBL" id="BMZS01000007">
    <property type="protein sequence ID" value="GHD53694.1"/>
    <property type="molecule type" value="Genomic_DNA"/>
</dbReference>
<feature type="transmembrane region" description="Helical" evidence="7">
    <location>
        <begin position="69"/>
        <end position="88"/>
    </location>
</feature>
<keyword evidence="5 7" id="KW-1133">Transmembrane helix</keyword>
<dbReference type="GO" id="GO:0022857">
    <property type="term" value="F:transmembrane transporter activity"/>
    <property type="evidence" value="ECO:0007669"/>
    <property type="project" value="UniProtKB-UniRule"/>
</dbReference>
<dbReference type="PIRSF" id="PIRSF006066">
    <property type="entry name" value="HI0050"/>
    <property type="match status" value="1"/>
</dbReference>
<dbReference type="InterPro" id="IPR004681">
    <property type="entry name" value="TRAP_DctM"/>
</dbReference>
<comment type="subunit">
    <text evidence="7">The complex comprises the extracytoplasmic solute receptor protein and the two transmembrane proteins.</text>
</comment>
<feature type="transmembrane region" description="Helical" evidence="7">
    <location>
        <begin position="20"/>
        <end position="48"/>
    </location>
</feature>
<keyword evidence="7" id="KW-0813">Transport</keyword>
<evidence type="ECO:0000256" key="4">
    <source>
        <dbReference type="ARBA" id="ARBA00022692"/>
    </source>
</evidence>
<feature type="transmembrane region" description="Helical" evidence="7">
    <location>
        <begin position="261"/>
        <end position="279"/>
    </location>
</feature>
<dbReference type="RefSeq" id="WP_229837208.1">
    <property type="nucleotide sequence ID" value="NZ_BMZS01000007.1"/>
</dbReference>
<evidence type="ECO:0000256" key="5">
    <source>
        <dbReference type="ARBA" id="ARBA00022989"/>
    </source>
</evidence>
<evidence type="ECO:0000256" key="6">
    <source>
        <dbReference type="ARBA" id="ARBA00023136"/>
    </source>
</evidence>
<evidence type="ECO:0000256" key="1">
    <source>
        <dbReference type="ARBA" id="ARBA00004429"/>
    </source>
</evidence>
<organism evidence="9 10">
    <name type="scientific">Thalassobaculum fulvum</name>
    <dbReference type="NCBI Taxonomy" id="1633335"/>
    <lineage>
        <taxon>Bacteria</taxon>
        <taxon>Pseudomonadati</taxon>
        <taxon>Pseudomonadota</taxon>
        <taxon>Alphaproteobacteria</taxon>
        <taxon>Rhodospirillales</taxon>
        <taxon>Thalassobaculaceae</taxon>
        <taxon>Thalassobaculum</taxon>
    </lineage>
</organism>
<feature type="transmembrane region" description="Helical" evidence="7">
    <location>
        <begin position="193"/>
        <end position="214"/>
    </location>
</feature>
<evidence type="ECO:0000256" key="3">
    <source>
        <dbReference type="ARBA" id="ARBA00022519"/>
    </source>
</evidence>
<feature type="transmembrane region" description="Helical" evidence="7">
    <location>
        <begin position="378"/>
        <end position="402"/>
    </location>
</feature>
<accession>A0A919CQB8</accession>
<evidence type="ECO:0000313" key="9">
    <source>
        <dbReference type="EMBL" id="GHD53694.1"/>
    </source>
</evidence>
<dbReference type="Proteomes" id="UP000630353">
    <property type="component" value="Unassembled WGS sequence"/>
</dbReference>
<keyword evidence="2" id="KW-1003">Cell membrane</keyword>
<evidence type="ECO:0000256" key="7">
    <source>
        <dbReference type="RuleBase" id="RU369079"/>
    </source>
</evidence>
<name>A0A919CQB8_9PROT</name>
<reference evidence="9" key="1">
    <citation type="journal article" date="2014" name="Int. J. Syst. Evol. Microbiol.">
        <title>Complete genome sequence of Corynebacterium casei LMG S-19264T (=DSM 44701T), isolated from a smear-ripened cheese.</title>
        <authorList>
            <consortium name="US DOE Joint Genome Institute (JGI-PGF)"/>
            <person name="Walter F."/>
            <person name="Albersmeier A."/>
            <person name="Kalinowski J."/>
            <person name="Ruckert C."/>
        </authorList>
    </citation>
    <scope>NUCLEOTIDE SEQUENCE</scope>
    <source>
        <strain evidence="9">KCTC 42651</strain>
    </source>
</reference>
<feature type="transmembrane region" description="Helical" evidence="7">
    <location>
        <begin position="338"/>
        <end position="366"/>
    </location>
</feature>
<feature type="transmembrane region" description="Helical" evidence="7">
    <location>
        <begin position="422"/>
        <end position="450"/>
    </location>
</feature>
<keyword evidence="3 7" id="KW-0997">Cell inner membrane</keyword>
<feature type="domain" description="TRAP C4-dicarboxylate transport system permease DctM subunit" evidence="8">
    <location>
        <begin position="21"/>
        <end position="445"/>
    </location>
</feature>
<gene>
    <name evidence="9" type="ORF">GCM10017083_30340</name>
</gene>